<dbReference type="Pfam" id="PF07927">
    <property type="entry name" value="HicA_toxin"/>
    <property type="match status" value="1"/>
</dbReference>
<dbReference type="GO" id="GO:0004519">
    <property type="term" value="F:endonuclease activity"/>
    <property type="evidence" value="ECO:0007669"/>
    <property type="project" value="UniProtKB-KW"/>
</dbReference>
<keyword evidence="2" id="KW-1277">Toxin-antitoxin system</keyword>
<dbReference type="InterPro" id="IPR038570">
    <property type="entry name" value="HicA_sf"/>
</dbReference>
<keyword evidence="3" id="KW-0540">Nuclease</keyword>
<evidence type="ECO:0000256" key="6">
    <source>
        <dbReference type="ARBA" id="ARBA00022884"/>
    </source>
</evidence>
<reference evidence="8" key="1">
    <citation type="submission" date="2021-02" db="EMBL/GenBank/DDBJ databases">
        <authorList>
            <person name="Han P."/>
        </authorList>
    </citation>
    <scope>NUCLEOTIDE SEQUENCE</scope>
    <source>
        <strain evidence="8">Nitrosomonas nitrosa 18-3D</strain>
    </source>
</reference>
<dbReference type="InterPro" id="IPR012933">
    <property type="entry name" value="HicA_mRNA_interferase"/>
</dbReference>
<keyword evidence="5" id="KW-0378">Hydrolase</keyword>
<evidence type="ECO:0000313" key="9">
    <source>
        <dbReference type="Proteomes" id="UP000601736"/>
    </source>
</evidence>
<gene>
    <name evidence="8" type="ORF">NMYAN_220018</name>
</gene>
<dbReference type="AlphaFoldDB" id="A0A8H9DBI1"/>
<evidence type="ECO:0008006" key="10">
    <source>
        <dbReference type="Google" id="ProtNLM"/>
    </source>
</evidence>
<evidence type="ECO:0000256" key="4">
    <source>
        <dbReference type="ARBA" id="ARBA00022759"/>
    </source>
</evidence>
<proteinExistence type="inferred from homology"/>
<evidence type="ECO:0000256" key="2">
    <source>
        <dbReference type="ARBA" id="ARBA00022649"/>
    </source>
</evidence>
<evidence type="ECO:0000256" key="1">
    <source>
        <dbReference type="ARBA" id="ARBA00006620"/>
    </source>
</evidence>
<dbReference type="EMBL" id="CAJNAP010000015">
    <property type="protein sequence ID" value="CAE6506489.1"/>
    <property type="molecule type" value="Genomic_DNA"/>
</dbReference>
<evidence type="ECO:0000256" key="7">
    <source>
        <dbReference type="ARBA" id="ARBA00023016"/>
    </source>
</evidence>
<evidence type="ECO:0000256" key="5">
    <source>
        <dbReference type="ARBA" id="ARBA00022801"/>
    </source>
</evidence>
<evidence type="ECO:0000313" key="8">
    <source>
        <dbReference type="EMBL" id="CAE6506489.1"/>
    </source>
</evidence>
<dbReference type="GO" id="GO:0003729">
    <property type="term" value="F:mRNA binding"/>
    <property type="evidence" value="ECO:0007669"/>
    <property type="project" value="InterPro"/>
</dbReference>
<dbReference type="Gene3D" id="3.30.920.30">
    <property type="entry name" value="Hypothetical protein"/>
    <property type="match status" value="1"/>
</dbReference>
<keyword evidence="4" id="KW-0255">Endonuclease</keyword>
<organism evidence="8 9">
    <name type="scientific">Nitrosomonas nitrosa</name>
    <dbReference type="NCBI Taxonomy" id="52442"/>
    <lineage>
        <taxon>Bacteria</taxon>
        <taxon>Pseudomonadati</taxon>
        <taxon>Pseudomonadota</taxon>
        <taxon>Betaproteobacteria</taxon>
        <taxon>Nitrosomonadales</taxon>
        <taxon>Nitrosomonadaceae</taxon>
        <taxon>Nitrosomonas</taxon>
    </lineage>
</organism>
<name>A0A8H9DBI1_9PROT</name>
<dbReference type="RefSeq" id="WP_204799854.1">
    <property type="nucleotide sequence ID" value="NZ_CAJNAP010000015.1"/>
</dbReference>
<dbReference type="SUPFAM" id="SSF54786">
    <property type="entry name" value="YcfA/nrd intein domain"/>
    <property type="match status" value="1"/>
</dbReference>
<dbReference type="Proteomes" id="UP000601736">
    <property type="component" value="Unassembled WGS sequence"/>
</dbReference>
<accession>A0A8H9DBI1</accession>
<keyword evidence="7" id="KW-0346">Stress response</keyword>
<protein>
    <recommendedName>
        <fullName evidence="10">Type II toxin-antitoxin system HicA family toxin</fullName>
    </recommendedName>
</protein>
<sequence length="80" mass="8817">MSGLPQISGRDCVRILNGFGFYQKRQHGSHIILRRDDPFSQVVVPNHPAAILLVDRLAASTLRETGYSDGTENDCGVYGE</sequence>
<comment type="caution">
    <text evidence="8">The sequence shown here is derived from an EMBL/GenBank/DDBJ whole genome shotgun (WGS) entry which is preliminary data.</text>
</comment>
<comment type="similarity">
    <text evidence="1">Belongs to the HicA mRNA interferase family.</text>
</comment>
<keyword evidence="6" id="KW-0694">RNA-binding</keyword>
<evidence type="ECO:0000256" key="3">
    <source>
        <dbReference type="ARBA" id="ARBA00022722"/>
    </source>
</evidence>
<dbReference type="GO" id="GO:0016787">
    <property type="term" value="F:hydrolase activity"/>
    <property type="evidence" value="ECO:0007669"/>
    <property type="project" value="UniProtKB-KW"/>
</dbReference>